<dbReference type="Pfam" id="PF00514">
    <property type="entry name" value="Arm"/>
    <property type="match status" value="1"/>
</dbReference>
<dbReference type="PROSITE" id="PS50176">
    <property type="entry name" value="ARM_REPEAT"/>
    <property type="match status" value="3"/>
</dbReference>
<keyword evidence="3" id="KW-1185">Reference proteome</keyword>
<evidence type="ECO:0000313" key="2">
    <source>
        <dbReference type="EMBL" id="THU62452.1"/>
    </source>
</evidence>
<gene>
    <name evidence="2" type="ORF">C4D60_Mb01t05290</name>
</gene>
<dbReference type="Gene3D" id="1.25.10.10">
    <property type="entry name" value="Leucine-rich Repeat Variant"/>
    <property type="match status" value="3"/>
</dbReference>
<dbReference type="AlphaFoldDB" id="A0A4S8JMG1"/>
<organism evidence="2 3">
    <name type="scientific">Musa balbisiana</name>
    <name type="common">Banana</name>
    <dbReference type="NCBI Taxonomy" id="52838"/>
    <lineage>
        <taxon>Eukaryota</taxon>
        <taxon>Viridiplantae</taxon>
        <taxon>Streptophyta</taxon>
        <taxon>Embryophyta</taxon>
        <taxon>Tracheophyta</taxon>
        <taxon>Spermatophyta</taxon>
        <taxon>Magnoliopsida</taxon>
        <taxon>Liliopsida</taxon>
        <taxon>Zingiberales</taxon>
        <taxon>Musaceae</taxon>
        <taxon>Musa</taxon>
    </lineage>
</organism>
<dbReference type="InterPro" id="IPR000225">
    <property type="entry name" value="Armadillo"/>
</dbReference>
<dbReference type="PANTHER" id="PTHR47451">
    <property type="entry name" value="ARM REPEAT SUPERFAMILY PROTEIN"/>
    <property type="match status" value="1"/>
</dbReference>
<dbReference type="InterPro" id="IPR011989">
    <property type="entry name" value="ARM-like"/>
</dbReference>
<dbReference type="Proteomes" id="UP000317650">
    <property type="component" value="Chromosome 1"/>
</dbReference>
<evidence type="ECO:0000313" key="3">
    <source>
        <dbReference type="Proteomes" id="UP000317650"/>
    </source>
</evidence>
<feature type="repeat" description="ARM" evidence="1">
    <location>
        <begin position="464"/>
        <end position="492"/>
    </location>
</feature>
<dbReference type="SUPFAM" id="SSF48371">
    <property type="entry name" value="ARM repeat"/>
    <property type="match status" value="2"/>
</dbReference>
<name>A0A4S8JMG1_MUSBA</name>
<protein>
    <submittedName>
        <fullName evidence="2">Uncharacterized protein</fullName>
    </submittedName>
</protein>
<comment type="caution">
    <text evidence="2">The sequence shown here is derived from an EMBL/GenBank/DDBJ whole genome shotgun (WGS) entry which is preliminary data.</text>
</comment>
<proteinExistence type="predicted"/>
<dbReference type="STRING" id="52838.A0A4S8JMG1"/>
<feature type="repeat" description="ARM" evidence="1">
    <location>
        <begin position="189"/>
        <end position="222"/>
    </location>
</feature>
<reference evidence="2 3" key="1">
    <citation type="journal article" date="2019" name="Nat. Plants">
        <title>Genome sequencing of Musa balbisiana reveals subgenome evolution and function divergence in polyploid bananas.</title>
        <authorList>
            <person name="Yao X."/>
        </authorList>
    </citation>
    <scope>NUCLEOTIDE SEQUENCE [LARGE SCALE GENOMIC DNA]</scope>
    <source>
        <strain evidence="3">cv. DH-PKW</strain>
        <tissue evidence="2">Leaves</tissue>
    </source>
</reference>
<sequence length="796" mass="86753">MGAVANSYCAPPSPCHPCYHHRLSLRHRANQPWAVTPAFARLRLGLGRPIARFFPLVCATGDGAAAESNPSSSSASPPSIVDCPGIAQLQDIERSSSSRSSSDGYVGLFVRMLGLDNDPLDREQAISTLWKYSQGGKKCIDGIMQFRGCINLVVSLLKSESSCTCEAAAGLLRTVSAVSIYRNVVAESGAIEEISSLLCRPSLTSEVKEQSLCTLWNLSTDENLRVRIAKNYLLPMLVKFLGDEEIRVKEAAGGILANLALSPYIHSLLVEAGVIPKLADLLKNNSEDYKVIRKEAKTALLELSKDEYYRILIIEEGLVRVPVIGASAYKAFRSPTHSWPSLPDGMEIQRSSAPSRYGASELLLGLNIHEQSFNLEEAKINAIVGRSQQQFLARIGAIEVASVRKSQLESSQNQQYTLLSWIDGVARLVLILGLEDVSAITKSAHAIADASISEHMRISFKEAGALRRLVQLLQHNNEVIQEAVAHALERLSLRSDHTNSDVAVDGSTEVPDPSSRSEVVEREMATDSSFISRLTEILRTSSPSLQVKVASILEYLVTRETYVAAVTAAGIELGLEAVFKKGCISGTPNDTDYQLEQNTVETEEIGLAAAAASRLLAKLLDFDQFYDIIDTGHLTFLLRNILKSSVPLHTKDWVAACLVKLESKADKTSELEYPIEMEVTLHETIPRLVEEMSSSFSYQAREAAVKELNKIISRGVMECSKALAAAGGIFPLVNLIEEARGEALEASLAILYNLSMDVENHSAIVAAGAVPALKRIVLIKGPQWTQALHILRTLPT</sequence>
<dbReference type="InterPro" id="IPR016024">
    <property type="entry name" value="ARM-type_fold"/>
</dbReference>
<dbReference type="PANTHER" id="PTHR47451:SF1">
    <property type="entry name" value="ARM REPEAT SUPERFAMILY PROTEIN"/>
    <property type="match status" value="1"/>
</dbReference>
<dbReference type="SMART" id="SM00185">
    <property type="entry name" value="ARM"/>
    <property type="match status" value="5"/>
</dbReference>
<evidence type="ECO:0000256" key="1">
    <source>
        <dbReference type="PROSITE-ProRule" id="PRU00259"/>
    </source>
</evidence>
<accession>A0A4S8JMG1</accession>
<feature type="repeat" description="ARM" evidence="1">
    <location>
        <begin position="727"/>
        <end position="769"/>
    </location>
</feature>
<dbReference type="EMBL" id="PYDT01000004">
    <property type="protein sequence ID" value="THU62452.1"/>
    <property type="molecule type" value="Genomic_DNA"/>
</dbReference>